<evidence type="ECO:0000259" key="4">
    <source>
        <dbReference type="PROSITE" id="PS50887"/>
    </source>
</evidence>
<evidence type="ECO:0000313" key="6">
    <source>
        <dbReference type="Proteomes" id="UP000671852"/>
    </source>
</evidence>
<dbReference type="PANTHER" id="PTHR46663:SF4">
    <property type="entry name" value="DIGUANYLATE CYCLASE DGCT-RELATED"/>
    <property type="match status" value="1"/>
</dbReference>
<dbReference type="InterPro" id="IPR052163">
    <property type="entry name" value="DGC-Regulatory_Protein"/>
</dbReference>
<feature type="domain" description="GGDEF" evidence="4">
    <location>
        <begin position="350"/>
        <end position="487"/>
    </location>
</feature>
<keyword evidence="1" id="KW-0472">Membrane</keyword>
<organism evidence="5 6">
    <name type="scientific">Sulfurimonas aquatica</name>
    <dbReference type="NCBI Taxonomy" id="2672570"/>
    <lineage>
        <taxon>Bacteria</taxon>
        <taxon>Pseudomonadati</taxon>
        <taxon>Campylobacterota</taxon>
        <taxon>Epsilonproteobacteria</taxon>
        <taxon>Campylobacterales</taxon>
        <taxon>Sulfurimonadaceae</taxon>
        <taxon>Sulfurimonas</taxon>
    </lineage>
</organism>
<gene>
    <name evidence="5" type="ORF">GJV85_08525</name>
</gene>
<feature type="domain" description="PAS" evidence="2">
    <location>
        <begin position="216"/>
        <end position="267"/>
    </location>
</feature>
<evidence type="ECO:0000259" key="2">
    <source>
        <dbReference type="PROSITE" id="PS50112"/>
    </source>
</evidence>
<reference evidence="5" key="2">
    <citation type="submission" date="2021-04" db="EMBL/GenBank/DDBJ databases">
        <title>Isolation and characterization of a novel species of the genus Sulfurimonas.</title>
        <authorList>
            <person name="Fukui M."/>
        </authorList>
    </citation>
    <scope>NUCLEOTIDE SEQUENCE</scope>
    <source>
        <strain evidence="5">H1576</strain>
    </source>
</reference>
<dbReference type="InterPro" id="IPR013655">
    <property type="entry name" value="PAS_fold_3"/>
</dbReference>
<dbReference type="PROSITE" id="PS50887">
    <property type="entry name" value="GGDEF"/>
    <property type="match status" value="1"/>
</dbReference>
<keyword evidence="1" id="KW-1133">Transmembrane helix</keyword>
<dbReference type="SUPFAM" id="SSF55785">
    <property type="entry name" value="PYP-like sensor domain (PAS domain)"/>
    <property type="match status" value="2"/>
</dbReference>
<dbReference type="Proteomes" id="UP000671852">
    <property type="component" value="Chromosome"/>
</dbReference>
<dbReference type="Pfam" id="PF00990">
    <property type="entry name" value="GGDEF"/>
    <property type="match status" value="1"/>
</dbReference>
<dbReference type="KEGG" id="saqt:GJV85_08525"/>
<dbReference type="Pfam" id="PF13426">
    <property type="entry name" value="PAS_9"/>
    <property type="match status" value="1"/>
</dbReference>
<dbReference type="NCBIfam" id="TIGR00254">
    <property type="entry name" value="GGDEF"/>
    <property type="match status" value="1"/>
</dbReference>
<dbReference type="NCBIfam" id="TIGR00229">
    <property type="entry name" value="sensory_box"/>
    <property type="match status" value="1"/>
</dbReference>
<dbReference type="FunFam" id="3.30.70.270:FF:000001">
    <property type="entry name" value="Diguanylate cyclase domain protein"/>
    <property type="match status" value="1"/>
</dbReference>
<sequence length="487" mass="56455">MKKYKINIIIFLFLIATFLLYESGIFSKEGKESSFTSCIIIILLLLYIIASKYFTRRRGDLDESSHVNDKLKELSNSLNEAQRVTKMGFWEFNVKTHQLFWSEGVYDILRLDKNVVEPSYELLLSYVHKDDRESLTREFRDSIKERREYYIVHRIQVNKNELRYLQERATHYYNANGKHMRSLGSIYDSTDTVIAQKSIENYVEIIEDNIITSSTDLDGNIVGVSEAFCKISGYSKEELIGMNHRVIKDPEADDEVFKILWETITEGKVWSGELKNLKKDGSHFWVKVTIYPTYNDLGEKMGYTAVRLDITSLKILEEIAITDALTNIYNRRHFNEVFPKIISSAKRKNELVSFIIMDIDYFKQYNDTYGHHMGDLALKRVAQAVKSLLKRADDYCFRLGGEEFGIIFKTETNKDAFAFSTKIKDAIESLKIVHANNSASKYISASMGLVCKNVNDVENEYMIYKEADALLYMAKNSGRNRVCTNIF</sequence>
<protein>
    <submittedName>
        <fullName evidence="5">Diguanylate cyclase</fullName>
    </submittedName>
</protein>
<evidence type="ECO:0000259" key="3">
    <source>
        <dbReference type="PROSITE" id="PS50113"/>
    </source>
</evidence>
<dbReference type="AlphaFoldDB" id="A0A975B0T8"/>
<dbReference type="RefSeq" id="WP_207560969.1">
    <property type="nucleotide sequence ID" value="NZ_CP046072.1"/>
</dbReference>
<proteinExistence type="predicted"/>
<dbReference type="InterPro" id="IPR001610">
    <property type="entry name" value="PAC"/>
</dbReference>
<dbReference type="InterPro" id="IPR029787">
    <property type="entry name" value="Nucleotide_cyclase"/>
</dbReference>
<name>A0A975B0T8_9BACT</name>
<dbReference type="InterPro" id="IPR000014">
    <property type="entry name" value="PAS"/>
</dbReference>
<dbReference type="GO" id="GO:0003824">
    <property type="term" value="F:catalytic activity"/>
    <property type="evidence" value="ECO:0007669"/>
    <property type="project" value="UniProtKB-ARBA"/>
</dbReference>
<dbReference type="InterPro" id="IPR035965">
    <property type="entry name" value="PAS-like_dom_sf"/>
</dbReference>
<dbReference type="CDD" id="cd00130">
    <property type="entry name" value="PAS"/>
    <property type="match status" value="1"/>
</dbReference>
<feature type="domain" description="PAC" evidence="3">
    <location>
        <begin position="270"/>
        <end position="322"/>
    </location>
</feature>
<keyword evidence="1" id="KW-0812">Transmembrane</keyword>
<keyword evidence="6" id="KW-1185">Reference proteome</keyword>
<dbReference type="InterPro" id="IPR000700">
    <property type="entry name" value="PAS-assoc_C"/>
</dbReference>
<reference evidence="5" key="1">
    <citation type="submission" date="2019-11" db="EMBL/GenBank/DDBJ databases">
        <authorList>
            <person name="Kojima H."/>
        </authorList>
    </citation>
    <scope>NUCLEOTIDE SEQUENCE</scope>
    <source>
        <strain evidence="5">H1576</strain>
    </source>
</reference>
<dbReference type="InterPro" id="IPR000160">
    <property type="entry name" value="GGDEF_dom"/>
</dbReference>
<dbReference type="InterPro" id="IPR043128">
    <property type="entry name" value="Rev_trsase/Diguanyl_cyclase"/>
</dbReference>
<dbReference type="PANTHER" id="PTHR46663">
    <property type="entry name" value="DIGUANYLATE CYCLASE DGCT-RELATED"/>
    <property type="match status" value="1"/>
</dbReference>
<dbReference type="PROSITE" id="PS50113">
    <property type="entry name" value="PAC"/>
    <property type="match status" value="1"/>
</dbReference>
<feature type="transmembrane region" description="Helical" evidence="1">
    <location>
        <begin position="34"/>
        <end position="54"/>
    </location>
</feature>
<dbReference type="Pfam" id="PF08447">
    <property type="entry name" value="PAS_3"/>
    <property type="match status" value="1"/>
</dbReference>
<dbReference type="EMBL" id="CP046072">
    <property type="protein sequence ID" value="QSZ42154.1"/>
    <property type="molecule type" value="Genomic_DNA"/>
</dbReference>
<dbReference type="SMART" id="SM00086">
    <property type="entry name" value="PAC"/>
    <property type="match status" value="2"/>
</dbReference>
<dbReference type="SMART" id="SM00091">
    <property type="entry name" value="PAS"/>
    <property type="match status" value="2"/>
</dbReference>
<accession>A0A975B0T8</accession>
<dbReference type="SUPFAM" id="SSF55073">
    <property type="entry name" value="Nucleotide cyclase"/>
    <property type="match status" value="1"/>
</dbReference>
<dbReference type="Gene3D" id="3.30.70.270">
    <property type="match status" value="1"/>
</dbReference>
<dbReference type="PROSITE" id="PS50112">
    <property type="entry name" value="PAS"/>
    <property type="match status" value="1"/>
</dbReference>
<evidence type="ECO:0000313" key="5">
    <source>
        <dbReference type="EMBL" id="QSZ42154.1"/>
    </source>
</evidence>
<dbReference type="CDD" id="cd01949">
    <property type="entry name" value="GGDEF"/>
    <property type="match status" value="1"/>
</dbReference>
<dbReference type="SMART" id="SM00267">
    <property type="entry name" value="GGDEF"/>
    <property type="match status" value="1"/>
</dbReference>
<dbReference type="Gene3D" id="3.30.450.20">
    <property type="entry name" value="PAS domain"/>
    <property type="match status" value="2"/>
</dbReference>
<evidence type="ECO:0000256" key="1">
    <source>
        <dbReference type="SAM" id="Phobius"/>
    </source>
</evidence>